<dbReference type="CDD" id="cd00018">
    <property type="entry name" value="AP2"/>
    <property type="match status" value="1"/>
</dbReference>
<feature type="region of interest" description="Disordered" evidence="6">
    <location>
        <begin position="1"/>
        <end position="31"/>
    </location>
</feature>
<comment type="subcellular location">
    <subcellularLocation>
        <location evidence="1">Nucleus</location>
    </subcellularLocation>
</comment>
<dbReference type="PANTHER" id="PTHR31677:SF146">
    <property type="entry name" value="ETHYLENE-RESPONSIVE TRANSCRIPTION FACTOR ESR2"/>
    <property type="match status" value="1"/>
</dbReference>
<dbReference type="InterPro" id="IPR036955">
    <property type="entry name" value="AP2/ERF_dom_sf"/>
</dbReference>
<dbReference type="FunFam" id="3.30.730.10:FF:000001">
    <property type="entry name" value="Ethylene-responsive transcription factor 2"/>
    <property type="match status" value="1"/>
</dbReference>
<evidence type="ECO:0000256" key="3">
    <source>
        <dbReference type="ARBA" id="ARBA00023125"/>
    </source>
</evidence>
<dbReference type="GO" id="GO:0003677">
    <property type="term" value="F:DNA binding"/>
    <property type="evidence" value="ECO:0007669"/>
    <property type="project" value="UniProtKB-KW"/>
</dbReference>
<proteinExistence type="predicted"/>
<dbReference type="GO" id="GO:0003700">
    <property type="term" value="F:DNA-binding transcription factor activity"/>
    <property type="evidence" value="ECO:0007669"/>
    <property type="project" value="InterPro"/>
</dbReference>
<dbReference type="SMART" id="SM00380">
    <property type="entry name" value="AP2"/>
    <property type="match status" value="1"/>
</dbReference>
<reference evidence="8" key="1">
    <citation type="journal article" date="2019" name="Nat. Commun.">
        <title>Genome-wide association mapping of date palm fruit traits.</title>
        <authorList>
            <person name="Hazzouri K.M."/>
            <person name="Gros-Balthazard M."/>
            <person name="Flowers J.M."/>
            <person name="Copetti D."/>
            <person name="Lemansour A."/>
            <person name="Lebrun M."/>
            <person name="Masmoudi K."/>
            <person name="Ferrand S."/>
            <person name="Dhar M.I."/>
            <person name="Fresquez Z.A."/>
            <person name="Rosas U."/>
            <person name="Zhang J."/>
            <person name="Talag J."/>
            <person name="Lee S."/>
            <person name="Kudrna D."/>
            <person name="Powell R.F."/>
            <person name="Leitch I.J."/>
            <person name="Krueger R.R."/>
            <person name="Wing R.A."/>
            <person name="Amiri K.M.A."/>
            <person name="Purugganan M.D."/>
        </authorList>
    </citation>
    <scope>NUCLEOTIDE SEQUENCE [LARGE SCALE GENOMIC DNA]</scope>
    <source>
        <strain evidence="8">cv. Khalas</strain>
    </source>
</reference>
<keyword evidence="4" id="KW-0804">Transcription</keyword>
<dbReference type="Pfam" id="PF00847">
    <property type="entry name" value="AP2"/>
    <property type="match status" value="1"/>
</dbReference>
<dbReference type="InterPro" id="IPR001471">
    <property type="entry name" value="AP2/ERF_dom"/>
</dbReference>
<accession>A0A8B7BFA7</accession>
<dbReference type="SUPFAM" id="SSF54171">
    <property type="entry name" value="DNA-binding domain"/>
    <property type="match status" value="1"/>
</dbReference>
<keyword evidence="5" id="KW-0539">Nucleus</keyword>
<dbReference type="InterPro" id="IPR016177">
    <property type="entry name" value="DNA-bd_dom_sf"/>
</dbReference>
<dbReference type="PRINTS" id="PR00367">
    <property type="entry name" value="ETHRSPELEMNT"/>
</dbReference>
<feature type="domain" description="AP2/ERF" evidence="7">
    <location>
        <begin position="32"/>
        <end position="89"/>
    </location>
</feature>
<reference evidence="9" key="2">
    <citation type="submission" date="2025-08" db="UniProtKB">
        <authorList>
            <consortium name="RefSeq"/>
        </authorList>
    </citation>
    <scope>IDENTIFICATION</scope>
    <source>
        <tissue evidence="9">Young leaves</tissue>
    </source>
</reference>
<dbReference type="PROSITE" id="PS51032">
    <property type="entry name" value="AP2_ERF"/>
    <property type="match status" value="1"/>
</dbReference>
<keyword evidence="2" id="KW-0805">Transcription regulation</keyword>
<evidence type="ECO:0000259" key="7">
    <source>
        <dbReference type="PROSITE" id="PS51032"/>
    </source>
</evidence>
<dbReference type="AlphaFoldDB" id="A0A8B7BFA7"/>
<dbReference type="PANTHER" id="PTHR31677">
    <property type="entry name" value="AP2 DOMAIN CLASS TRANSCRIPTION FACTOR"/>
    <property type="match status" value="1"/>
</dbReference>
<organism evidence="8 9">
    <name type="scientific">Phoenix dactylifera</name>
    <name type="common">Date palm</name>
    <dbReference type="NCBI Taxonomy" id="42345"/>
    <lineage>
        <taxon>Eukaryota</taxon>
        <taxon>Viridiplantae</taxon>
        <taxon>Streptophyta</taxon>
        <taxon>Embryophyta</taxon>
        <taxon>Tracheophyta</taxon>
        <taxon>Spermatophyta</taxon>
        <taxon>Magnoliopsida</taxon>
        <taxon>Liliopsida</taxon>
        <taxon>Arecaceae</taxon>
        <taxon>Coryphoideae</taxon>
        <taxon>Phoeniceae</taxon>
        <taxon>Phoenix</taxon>
    </lineage>
</organism>
<evidence type="ECO:0000256" key="6">
    <source>
        <dbReference type="SAM" id="MobiDB-lite"/>
    </source>
</evidence>
<evidence type="ECO:0000256" key="5">
    <source>
        <dbReference type="ARBA" id="ARBA00023242"/>
    </source>
</evidence>
<dbReference type="RefSeq" id="XP_008775402.2">
    <property type="nucleotide sequence ID" value="XM_008777180.2"/>
</dbReference>
<evidence type="ECO:0000256" key="1">
    <source>
        <dbReference type="ARBA" id="ARBA00004123"/>
    </source>
</evidence>
<keyword evidence="3" id="KW-0238">DNA-binding</keyword>
<evidence type="ECO:0000313" key="9">
    <source>
        <dbReference type="RefSeq" id="XP_008775402.2"/>
    </source>
</evidence>
<dbReference type="KEGG" id="pda:103695772"/>
<dbReference type="Gene3D" id="3.30.730.10">
    <property type="entry name" value="AP2/ERF domain"/>
    <property type="match status" value="1"/>
</dbReference>
<evidence type="ECO:0000256" key="2">
    <source>
        <dbReference type="ARBA" id="ARBA00023015"/>
    </source>
</evidence>
<dbReference type="GeneID" id="103695772"/>
<name>A0A8B7BFA7_PHODC</name>
<evidence type="ECO:0000256" key="4">
    <source>
        <dbReference type="ARBA" id="ARBA00023163"/>
    </source>
</evidence>
<dbReference type="Proteomes" id="UP000228380">
    <property type="component" value="Chromosome 14"/>
</dbReference>
<protein>
    <submittedName>
        <fullName evidence="9">Ethylene-responsive transcription factor ESR2-like</fullName>
    </submittedName>
</protein>
<dbReference type="GO" id="GO:0005634">
    <property type="term" value="C:nucleus"/>
    <property type="evidence" value="ECO:0007669"/>
    <property type="project" value="UniProtKB-SubCell"/>
</dbReference>
<dbReference type="OrthoDB" id="642697at2759"/>
<sequence>MEEASNNPKKCISGIGNSSKRSVAGGSKEGMRYRGVRRRPWGRYAAEIRDPQSKERRWLGTFDTAEQAACAYDIAARAMRGLKARTNFNYPPSVPAAASIPPPAAATADHLLLHHSSDFPFASFPSSSPISAPSLNTFLLRNLVYNPSNPPSSSLHHPESLNSCPCSSLSCFTPSTTNTNYTSTQMDGFGGSGPSLGSNFLGTTSNSDLSLVLQHQQQQYTCTTTASPAAAASSTCTSEPVGPFQDNWNFFQESSESGLLQDILHGFYPRRSADKQQWGGAMAVDGHGGSHEIGEQLGVGSQMSLSKEQELSVGAFEGGYDGPENFPMMPQGLLEDIIQYPDFLI</sequence>
<keyword evidence="8" id="KW-1185">Reference proteome</keyword>
<evidence type="ECO:0000313" key="8">
    <source>
        <dbReference type="Proteomes" id="UP000228380"/>
    </source>
</evidence>
<gene>
    <name evidence="9" type="primary">LOC103695772</name>
</gene>